<gene>
    <name evidence="1" type="ORF">BDBG_16745</name>
</gene>
<dbReference type="RefSeq" id="XP_031577512.1">
    <property type="nucleotide sequence ID" value="XM_031724632.1"/>
</dbReference>
<protein>
    <submittedName>
        <fullName evidence="1">Uncharacterized protein</fullName>
    </submittedName>
</protein>
<dbReference type="VEuPathDB" id="FungiDB:BDBG_16745"/>
<dbReference type="EMBL" id="GG657451">
    <property type="protein sequence ID" value="OAT06947.1"/>
    <property type="molecule type" value="Genomic_DNA"/>
</dbReference>
<proteinExistence type="predicted"/>
<dbReference type="AlphaFoldDB" id="A0A179UII8"/>
<evidence type="ECO:0000313" key="2">
    <source>
        <dbReference type="Proteomes" id="UP000002038"/>
    </source>
</evidence>
<sequence>ITDLGLRLVPGQQRLADPGAGGILVSSFTRAKDPGERIKQSPAGRPEQTRQANKLSLRYLFTLRLLGWRFLFFCCWSKFRRERERDQNHPLQPQINKHPKYLTSWQRSPVYFSLRIVTDYLNTSRITTLHSTHCRTRYGNNTNNGTPERYGRHGMDALVTR</sequence>
<reference evidence="2" key="1">
    <citation type="journal article" date="2015" name="PLoS Genet.">
        <title>The dynamic genome and transcriptome of the human fungal pathogen Blastomyces and close relative Emmonsia.</title>
        <authorList>
            <person name="Munoz J.F."/>
            <person name="Gauthier G.M."/>
            <person name="Desjardins C.A."/>
            <person name="Gallo J.E."/>
            <person name="Holder J."/>
            <person name="Sullivan T.D."/>
            <person name="Marty A.J."/>
            <person name="Carmen J.C."/>
            <person name="Chen Z."/>
            <person name="Ding L."/>
            <person name="Gujja S."/>
            <person name="Magrini V."/>
            <person name="Misas E."/>
            <person name="Mitreva M."/>
            <person name="Priest M."/>
            <person name="Saif S."/>
            <person name="Whiston E.A."/>
            <person name="Young S."/>
            <person name="Zeng Q."/>
            <person name="Goldman W.E."/>
            <person name="Mardis E.R."/>
            <person name="Taylor J.W."/>
            <person name="McEwen J.G."/>
            <person name="Clay O.K."/>
            <person name="Klein B.S."/>
            <person name="Cuomo C.A."/>
        </authorList>
    </citation>
    <scope>NUCLEOTIDE SEQUENCE [LARGE SCALE GENOMIC DNA]</scope>
    <source>
        <strain evidence="2">SLH14081</strain>
    </source>
</reference>
<dbReference type="Proteomes" id="UP000002038">
    <property type="component" value="Unassembled WGS sequence"/>
</dbReference>
<feature type="non-terminal residue" evidence="1">
    <location>
        <position position="1"/>
    </location>
</feature>
<keyword evidence="2" id="KW-1185">Reference proteome</keyword>
<organism evidence="1 2">
    <name type="scientific">Blastomyces gilchristii (strain SLH14081)</name>
    <name type="common">Blastomyces dermatitidis</name>
    <dbReference type="NCBI Taxonomy" id="559298"/>
    <lineage>
        <taxon>Eukaryota</taxon>
        <taxon>Fungi</taxon>
        <taxon>Dikarya</taxon>
        <taxon>Ascomycota</taxon>
        <taxon>Pezizomycotina</taxon>
        <taxon>Eurotiomycetes</taxon>
        <taxon>Eurotiomycetidae</taxon>
        <taxon>Onygenales</taxon>
        <taxon>Ajellomycetaceae</taxon>
        <taxon>Blastomyces</taxon>
    </lineage>
</organism>
<dbReference type="KEGG" id="bgh:BDBG_16745"/>
<dbReference type="GeneID" id="42528759"/>
<name>A0A179UII8_BLAGS</name>
<evidence type="ECO:0000313" key="1">
    <source>
        <dbReference type="EMBL" id="OAT06947.1"/>
    </source>
</evidence>
<accession>A0A179UII8</accession>